<evidence type="ECO:0000313" key="7">
    <source>
        <dbReference type="Proteomes" id="UP000237983"/>
    </source>
</evidence>
<dbReference type="PANTHER" id="PTHR11496:SF102">
    <property type="entry name" value="ALCOHOL DEHYDROGENASE 4"/>
    <property type="match status" value="1"/>
</dbReference>
<dbReference type="Pfam" id="PF00465">
    <property type="entry name" value="Fe-ADH"/>
    <property type="match status" value="1"/>
</dbReference>
<comment type="caution">
    <text evidence="6">The sequence shown here is derived from an EMBL/GenBank/DDBJ whole genome shotgun (WGS) entry which is preliminary data.</text>
</comment>
<dbReference type="InterPro" id="IPR034786">
    <property type="entry name" value="MAR"/>
</dbReference>
<gene>
    <name evidence="6" type="ORF">B0I08_1129</name>
</gene>
<dbReference type="SUPFAM" id="SSF56796">
    <property type="entry name" value="Dehydroquinate synthase-like"/>
    <property type="match status" value="1"/>
</dbReference>
<feature type="domain" description="Alcohol dehydrogenase iron-type/glycerol dehydrogenase GldA" evidence="4">
    <location>
        <begin position="12"/>
        <end position="150"/>
    </location>
</feature>
<dbReference type="GO" id="GO:0018506">
    <property type="term" value="F:maleylacetate reductase activity"/>
    <property type="evidence" value="ECO:0007669"/>
    <property type="project" value="InterPro"/>
</dbReference>
<reference evidence="6 7" key="1">
    <citation type="submission" date="2018-03" db="EMBL/GenBank/DDBJ databases">
        <title>Genomic Encyclopedia of Type Strains, Phase III (KMG-III): the genomes of soil and plant-associated and newly described type strains.</title>
        <authorList>
            <person name="Whitman W."/>
        </authorList>
    </citation>
    <scope>NUCLEOTIDE SEQUENCE [LARGE SCALE GENOMIC DNA]</scope>
    <source>
        <strain evidence="6 7">CGMCC 1.12484</strain>
    </source>
</reference>
<organism evidence="6 7">
    <name type="scientific">Glaciihabitans tibetensis</name>
    <dbReference type="NCBI Taxonomy" id="1266600"/>
    <lineage>
        <taxon>Bacteria</taxon>
        <taxon>Bacillati</taxon>
        <taxon>Actinomycetota</taxon>
        <taxon>Actinomycetes</taxon>
        <taxon>Micrococcales</taxon>
        <taxon>Microbacteriaceae</taxon>
        <taxon>Glaciihabitans</taxon>
    </lineage>
</organism>
<dbReference type="InterPro" id="IPR001670">
    <property type="entry name" value="ADH_Fe/GldA"/>
</dbReference>
<dbReference type="EMBL" id="PVTL01000012">
    <property type="protein sequence ID" value="PRY64625.1"/>
    <property type="molecule type" value="Genomic_DNA"/>
</dbReference>
<evidence type="ECO:0000259" key="4">
    <source>
        <dbReference type="Pfam" id="PF00465"/>
    </source>
</evidence>
<evidence type="ECO:0000259" key="5">
    <source>
        <dbReference type="Pfam" id="PF25137"/>
    </source>
</evidence>
<dbReference type="Proteomes" id="UP000237983">
    <property type="component" value="Unassembled WGS sequence"/>
</dbReference>
<dbReference type="GO" id="GO:0004022">
    <property type="term" value="F:alcohol dehydrogenase (NAD+) activity"/>
    <property type="evidence" value="ECO:0007669"/>
    <property type="project" value="TreeGrafter"/>
</dbReference>
<dbReference type="OrthoDB" id="9815791at2"/>
<dbReference type="PANTHER" id="PTHR11496">
    <property type="entry name" value="ALCOHOL DEHYDROGENASE"/>
    <property type="match status" value="1"/>
</dbReference>
<name>A0A2T0V373_9MICO</name>
<keyword evidence="2" id="KW-0560">Oxidoreductase</keyword>
<dbReference type="CDD" id="cd08177">
    <property type="entry name" value="MAR"/>
    <property type="match status" value="1"/>
</dbReference>
<dbReference type="InterPro" id="IPR039697">
    <property type="entry name" value="Alcohol_dehydrogenase_Fe"/>
</dbReference>
<feature type="domain" description="Fe-containing alcohol dehydrogenase-like C-terminal" evidence="5">
    <location>
        <begin position="163"/>
        <end position="345"/>
    </location>
</feature>
<dbReference type="Gene3D" id="3.40.50.1970">
    <property type="match status" value="1"/>
</dbReference>
<dbReference type="GO" id="GO:0046872">
    <property type="term" value="F:metal ion binding"/>
    <property type="evidence" value="ECO:0007669"/>
    <property type="project" value="InterPro"/>
</dbReference>
<dbReference type="Pfam" id="PF25137">
    <property type="entry name" value="ADH_Fe_C"/>
    <property type="match status" value="1"/>
</dbReference>
<sequence length="356" mass="36892">MISSFDHRTLGQRVLFGSGSARANIADASAGASRVMVVSSERDARLAAVLTADSAVVRRWTEVAQHVPTELADRARDAAAADDIDLIVSVGGGSATGLAKAIAMTTRVPILAVPTTYAGSEATNVWGLTADSRKTTGVDDGVLPSTVVYDAELFLRLPRALSIASGLNAVAHGIDALWAPGADPLNATLASEAIRLLAAGLRTISADPASLAGREQTLMGAYLAAVSFTSAGSGLHHKICHVLGGAYGLAHAQTHAVLLPHVTAFNASAAPGAGARIAEALDSRTAVRGLEDLYTELDAPRSLRDIGFNESDIPEAARLIIPTVPASNPRRVDTAAIETILRAAWAGTPIREYEQE</sequence>
<dbReference type="InterPro" id="IPR056798">
    <property type="entry name" value="ADH_Fe_C"/>
</dbReference>
<proteinExistence type="inferred from homology"/>
<dbReference type="AlphaFoldDB" id="A0A2T0V373"/>
<protein>
    <submittedName>
        <fullName evidence="6">Maleylacetate reductase</fullName>
    </submittedName>
</protein>
<evidence type="ECO:0000256" key="2">
    <source>
        <dbReference type="ARBA" id="ARBA00023002"/>
    </source>
</evidence>
<keyword evidence="7" id="KW-1185">Reference proteome</keyword>
<comment type="similarity">
    <text evidence="1">Belongs to the iron-containing alcohol dehydrogenase family.</text>
</comment>
<dbReference type="RefSeq" id="WP_106214939.1">
    <property type="nucleotide sequence ID" value="NZ_PVTL01000012.1"/>
</dbReference>
<evidence type="ECO:0000256" key="3">
    <source>
        <dbReference type="ARBA" id="ARBA00023027"/>
    </source>
</evidence>
<evidence type="ECO:0000313" key="6">
    <source>
        <dbReference type="EMBL" id="PRY64625.1"/>
    </source>
</evidence>
<evidence type="ECO:0000256" key="1">
    <source>
        <dbReference type="ARBA" id="ARBA00007358"/>
    </source>
</evidence>
<keyword evidence="3" id="KW-0520">NAD</keyword>
<dbReference type="Gene3D" id="1.20.1090.10">
    <property type="entry name" value="Dehydroquinate synthase-like - alpha domain"/>
    <property type="match status" value="1"/>
</dbReference>
<accession>A0A2T0V373</accession>